<evidence type="ECO:0000256" key="3">
    <source>
        <dbReference type="ARBA" id="ARBA00022475"/>
    </source>
</evidence>
<dbReference type="PANTHER" id="PTHR43414:SF6">
    <property type="entry name" value="MULTIDRUG RESISTANCE PROTEIN MDTG"/>
    <property type="match status" value="1"/>
</dbReference>
<keyword evidence="2" id="KW-0813">Transport</keyword>
<dbReference type="Gene3D" id="1.20.1250.20">
    <property type="entry name" value="MFS general substrate transporter like domains"/>
    <property type="match status" value="2"/>
</dbReference>
<keyword evidence="4 7" id="KW-0812">Transmembrane</keyword>
<name>A0A845L6K2_9FIRM</name>
<dbReference type="InterPro" id="IPR036259">
    <property type="entry name" value="MFS_trans_sf"/>
</dbReference>
<dbReference type="AlphaFoldDB" id="A0A845L6K2"/>
<comment type="subcellular location">
    <subcellularLocation>
        <location evidence="1">Cell membrane</location>
        <topology evidence="1">Multi-pass membrane protein</topology>
    </subcellularLocation>
</comment>
<organism evidence="9 10">
    <name type="scientific">Heliomicrobium undosum</name>
    <dbReference type="NCBI Taxonomy" id="121734"/>
    <lineage>
        <taxon>Bacteria</taxon>
        <taxon>Bacillati</taxon>
        <taxon>Bacillota</taxon>
        <taxon>Clostridia</taxon>
        <taxon>Eubacteriales</taxon>
        <taxon>Heliobacteriaceae</taxon>
        <taxon>Heliomicrobium</taxon>
    </lineage>
</organism>
<sequence length="399" mass="42893">MPSWKRNLYVCWFGSFVIVAGMNLSIPFLPVYIEQLGHFSVAEIEIWSGLAFGAAYLVSAIVSPIWGRMADRYGRKPLLLRSSLGMAITTALTGLVSNVYQLMGMRLLTGAISGYYSAAVTLVASQTPKEHAGWALGTFSTSIVSGTLLGPIVGGYLAEILGLRNVFFITGAMMFVGFIFTALFVKEEFMAVAKNNVSSTDLWGLIPDPAAIRALFICTLSLTTATLTIEPIITVYVTQLNQSDSYLTLYSGAVVSASGLANVMSASYLGKVSDRIGPEKVLLGGLIASTILLIPQAFVQNIWQLIGLRFLAGIAIAALLPSINSLIRRSVPTSVTARIFAYNQSYFMIGNIMGPLLGGIVAARLGIPYVFYASSLLLMLTALWIRLRLAPSHETSTGK</sequence>
<dbReference type="Pfam" id="PF07690">
    <property type="entry name" value="MFS_1"/>
    <property type="match status" value="1"/>
</dbReference>
<dbReference type="CDD" id="cd17391">
    <property type="entry name" value="MFS_MdtG_MDR_like"/>
    <property type="match status" value="1"/>
</dbReference>
<evidence type="ECO:0000313" key="9">
    <source>
        <dbReference type="EMBL" id="MZP30454.1"/>
    </source>
</evidence>
<feature type="transmembrane region" description="Helical" evidence="7">
    <location>
        <begin position="132"/>
        <end position="154"/>
    </location>
</feature>
<gene>
    <name evidence="9" type="ORF">GTO91_12095</name>
</gene>
<dbReference type="PROSITE" id="PS50850">
    <property type="entry name" value="MFS"/>
    <property type="match status" value="1"/>
</dbReference>
<feature type="transmembrane region" description="Helical" evidence="7">
    <location>
        <begin position="369"/>
        <end position="387"/>
    </location>
</feature>
<evidence type="ECO:0000259" key="8">
    <source>
        <dbReference type="PROSITE" id="PS50850"/>
    </source>
</evidence>
<feature type="transmembrane region" description="Helical" evidence="7">
    <location>
        <begin position="7"/>
        <end position="26"/>
    </location>
</feature>
<dbReference type="PRINTS" id="PR01035">
    <property type="entry name" value="TCRTETA"/>
</dbReference>
<dbReference type="PANTHER" id="PTHR43414">
    <property type="entry name" value="MULTIDRUG RESISTANCE PROTEIN MDTG"/>
    <property type="match status" value="1"/>
</dbReference>
<dbReference type="GO" id="GO:0022857">
    <property type="term" value="F:transmembrane transporter activity"/>
    <property type="evidence" value="ECO:0007669"/>
    <property type="project" value="InterPro"/>
</dbReference>
<evidence type="ECO:0000256" key="5">
    <source>
        <dbReference type="ARBA" id="ARBA00022989"/>
    </source>
</evidence>
<keyword evidence="3" id="KW-1003">Cell membrane</keyword>
<feature type="transmembrane region" description="Helical" evidence="7">
    <location>
        <begin position="166"/>
        <end position="185"/>
    </location>
</feature>
<dbReference type="InterPro" id="IPR011701">
    <property type="entry name" value="MFS"/>
</dbReference>
<keyword evidence="6 7" id="KW-0472">Membrane</keyword>
<keyword evidence="10" id="KW-1185">Reference proteome</keyword>
<evidence type="ECO:0000256" key="2">
    <source>
        <dbReference type="ARBA" id="ARBA00022448"/>
    </source>
</evidence>
<evidence type="ECO:0000313" key="10">
    <source>
        <dbReference type="Proteomes" id="UP000463470"/>
    </source>
</evidence>
<feature type="transmembrane region" description="Helical" evidence="7">
    <location>
        <begin position="106"/>
        <end position="125"/>
    </location>
</feature>
<keyword evidence="5 7" id="KW-1133">Transmembrane helix</keyword>
<feature type="transmembrane region" description="Helical" evidence="7">
    <location>
        <begin position="339"/>
        <end position="363"/>
    </location>
</feature>
<evidence type="ECO:0000256" key="7">
    <source>
        <dbReference type="SAM" id="Phobius"/>
    </source>
</evidence>
<evidence type="ECO:0000256" key="1">
    <source>
        <dbReference type="ARBA" id="ARBA00004651"/>
    </source>
</evidence>
<feature type="transmembrane region" description="Helical" evidence="7">
    <location>
        <begin position="78"/>
        <end position="100"/>
    </location>
</feature>
<evidence type="ECO:0000256" key="6">
    <source>
        <dbReference type="ARBA" id="ARBA00023136"/>
    </source>
</evidence>
<proteinExistence type="predicted"/>
<dbReference type="GO" id="GO:0005886">
    <property type="term" value="C:plasma membrane"/>
    <property type="evidence" value="ECO:0007669"/>
    <property type="project" value="UniProtKB-SubCell"/>
</dbReference>
<accession>A0A845L6K2</accession>
<dbReference type="EMBL" id="WXEY01000013">
    <property type="protein sequence ID" value="MZP30454.1"/>
    <property type="molecule type" value="Genomic_DNA"/>
</dbReference>
<reference evidence="9 10" key="1">
    <citation type="submission" date="2020-01" db="EMBL/GenBank/DDBJ databases">
        <title>Whole-genome sequence of Heliobacterium undosum DSM 13378.</title>
        <authorList>
            <person name="Kyndt J.A."/>
            <person name="Meyer T.E."/>
        </authorList>
    </citation>
    <scope>NUCLEOTIDE SEQUENCE [LARGE SCALE GENOMIC DNA]</scope>
    <source>
        <strain evidence="9 10">DSM 13378</strain>
    </source>
</reference>
<comment type="caution">
    <text evidence="9">The sequence shown here is derived from an EMBL/GenBank/DDBJ whole genome shotgun (WGS) entry which is preliminary data.</text>
</comment>
<feature type="transmembrane region" description="Helical" evidence="7">
    <location>
        <begin position="281"/>
        <end position="299"/>
    </location>
</feature>
<dbReference type="OrthoDB" id="65739at2"/>
<feature type="domain" description="Major facilitator superfamily (MFS) profile" evidence="8">
    <location>
        <begin position="7"/>
        <end position="393"/>
    </location>
</feature>
<dbReference type="InterPro" id="IPR020846">
    <property type="entry name" value="MFS_dom"/>
</dbReference>
<dbReference type="SUPFAM" id="SSF103473">
    <property type="entry name" value="MFS general substrate transporter"/>
    <property type="match status" value="2"/>
</dbReference>
<feature type="transmembrane region" description="Helical" evidence="7">
    <location>
        <begin position="249"/>
        <end position="269"/>
    </location>
</feature>
<feature type="transmembrane region" description="Helical" evidence="7">
    <location>
        <begin position="305"/>
        <end position="327"/>
    </location>
</feature>
<feature type="transmembrane region" description="Helical" evidence="7">
    <location>
        <begin position="214"/>
        <end position="237"/>
    </location>
</feature>
<feature type="transmembrane region" description="Helical" evidence="7">
    <location>
        <begin position="46"/>
        <end position="66"/>
    </location>
</feature>
<protein>
    <submittedName>
        <fullName evidence="9">MFS transporter</fullName>
    </submittedName>
</protein>
<dbReference type="InterPro" id="IPR001958">
    <property type="entry name" value="Tet-R_TetA/multi-R_MdtG-like"/>
</dbReference>
<dbReference type="Proteomes" id="UP000463470">
    <property type="component" value="Unassembled WGS sequence"/>
</dbReference>
<evidence type="ECO:0000256" key="4">
    <source>
        <dbReference type="ARBA" id="ARBA00022692"/>
    </source>
</evidence>